<dbReference type="OrthoDB" id="9157412at2"/>
<dbReference type="RefSeq" id="WP_144327847.1">
    <property type="nucleotide sequence ID" value="NZ_VJON01000009.1"/>
</dbReference>
<protein>
    <submittedName>
        <fullName evidence="1">Uncharacterized protein</fullName>
    </submittedName>
</protein>
<keyword evidence="2" id="KW-1185">Reference proteome</keyword>
<gene>
    <name evidence="1" type="ORF">Tchar_00857</name>
</gene>
<reference evidence="1 2" key="1">
    <citation type="submission" date="2019-07" db="EMBL/GenBank/DDBJ databases">
        <title>Tepidimonas charontis SPSP-6 draft genome.</title>
        <authorList>
            <person name="Da Costa M.S."/>
            <person name="Froufe H.J.C."/>
            <person name="Egas C."/>
            <person name="Albuquerque L."/>
        </authorList>
    </citation>
    <scope>NUCLEOTIDE SEQUENCE [LARGE SCALE GENOMIC DNA]</scope>
    <source>
        <strain evidence="1 2">SPSP-6</strain>
    </source>
</reference>
<accession>A0A554XHD5</accession>
<name>A0A554XHD5_9BURK</name>
<dbReference type="Proteomes" id="UP000318294">
    <property type="component" value="Unassembled WGS sequence"/>
</dbReference>
<organism evidence="1 2">
    <name type="scientific">Tepidimonas charontis</name>
    <dbReference type="NCBI Taxonomy" id="2267262"/>
    <lineage>
        <taxon>Bacteria</taxon>
        <taxon>Pseudomonadati</taxon>
        <taxon>Pseudomonadota</taxon>
        <taxon>Betaproteobacteria</taxon>
        <taxon>Burkholderiales</taxon>
        <taxon>Tepidimonas</taxon>
    </lineage>
</organism>
<evidence type="ECO:0000313" key="2">
    <source>
        <dbReference type="Proteomes" id="UP000318294"/>
    </source>
</evidence>
<dbReference type="AlphaFoldDB" id="A0A554XHD5"/>
<evidence type="ECO:0000313" key="1">
    <source>
        <dbReference type="EMBL" id="TSE35246.1"/>
    </source>
</evidence>
<sequence length="94" mass="10106">MTSIPPLAPLEPLLAGTLALLHYHAVRDADRPLCPYAAHKLSRNLQRLADHPAISEALAIVLHRLSRDWLQRAAVAGCAEAPDAEGPTALPPLH</sequence>
<comment type="caution">
    <text evidence="1">The sequence shown here is derived from an EMBL/GenBank/DDBJ whole genome shotgun (WGS) entry which is preliminary data.</text>
</comment>
<proteinExistence type="predicted"/>
<dbReference type="EMBL" id="VJON01000009">
    <property type="protein sequence ID" value="TSE35246.1"/>
    <property type="molecule type" value="Genomic_DNA"/>
</dbReference>